<keyword evidence="3" id="KW-1185">Reference proteome</keyword>
<evidence type="ECO:0000313" key="2">
    <source>
        <dbReference type="EMBL" id="WFR97564.1"/>
    </source>
</evidence>
<feature type="region of interest" description="Disordered" evidence="1">
    <location>
        <begin position="134"/>
        <end position="153"/>
    </location>
</feature>
<dbReference type="AlphaFoldDB" id="A0AAF1KAF6"/>
<sequence>MKDILCIVSGEFGLKTYSYIFHDQDVDDDQTILDGQISIVVTRDFTPICGPVAILDFREHQNKSLRRLAATPGANGALNVTVFRRVRVDGDDLPDGYVVMFDGGRYMVLSPASRIVGIFLTLEHATEEAWEHFYGEDQEPDPIPEDAVKPRGR</sequence>
<dbReference type="RefSeq" id="WP_111221349.1">
    <property type="nucleotide sequence ID" value="NZ_CP117256.1"/>
</dbReference>
<reference evidence="2 3" key="1">
    <citation type="journal article" date="2018" name="Sci. Rep.">
        <title>Rhizobium tumorigenes sp. nov., a novel plant tumorigenic bacterium isolated from cane gall tumors on thornless blackberry.</title>
        <authorList>
            <person name="Kuzmanovi N."/>
            <person name="Smalla K."/>
            <person name="Gronow S."/>
            <person name="PuBawska J."/>
        </authorList>
    </citation>
    <scope>NUCLEOTIDE SEQUENCE [LARGE SCALE GENOMIC DNA]</scope>
    <source>
        <strain evidence="2 3">1078</strain>
    </source>
</reference>
<accession>A0AAF1KAF6</accession>
<organism evidence="2 3">
    <name type="scientific">Rhizobium tumorigenes</name>
    <dbReference type="NCBI Taxonomy" id="2041385"/>
    <lineage>
        <taxon>Bacteria</taxon>
        <taxon>Pseudomonadati</taxon>
        <taxon>Pseudomonadota</taxon>
        <taxon>Alphaproteobacteria</taxon>
        <taxon>Hyphomicrobiales</taxon>
        <taxon>Rhizobiaceae</taxon>
        <taxon>Rhizobium/Agrobacterium group</taxon>
        <taxon>Rhizobium</taxon>
    </lineage>
</organism>
<gene>
    <name evidence="2" type="ORF">PR017_20375</name>
</gene>
<dbReference type="EMBL" id="CP117256">
    <property type="protein sequence ID" value="WFR97564.1"/>
    <property type="molecule type" value="Genomic_DNA"/>
</dbReference>
<name>A0AAF1KAF6_9HYPH</name>
<protein>
    <submittedName>
        <fullName evidence="2">Uncharacterized protein</fullName>
    </submittedName>
</protein>
<evidence type="ECO:0000256" key="1">
    <source>
        <dbReference type="SAM" id="MobiDB-lite"/>
    </source>
</evidence>
<geneLocation type="plasmid" evidence="2 3">
    <name>pRt1078</name>
</geneLocation>
<reference evidence="3" key="2">
    <citation type="journal article" date="2023" name="MicrobiologyOpen">
        <title>Genomics of the tumorigenes clade of the family Rhizobiaceae and description of Rhizobium rhododendri sp. nov.</title>
        <authorList>
            <person name="Kuzmanovic N."/>
            <person name="diCenzo G.C."/>
            <person name="Bunk B."/>
            <person name="Sproeer C."/>
            <person name="Fruehling A."/>
            <person name="Neumann-Schaal M."/>
            <person name="Overmann J."/>
            <person name="Smalla K."/>
        </authorList>
    </citation>
    <scope>NUCLEOTIDE SEQUENCE [LARGE SCALE GENOMIC DNA]</scope>
    <source>
        <strain evidence="3">1078</strain>
        <plasmid evidence="3">pRt1078</plasmid>
    </source>
</reference>
<proteinExistence type="predicted"/>
<keyword evidence="2" id="KW-0614">Plasmid</keyword>
<dbReference type="KEGG" id="rtu:PR017_20375"/>
<dbReference type="Proteomes" id="UP000249499">
    <property type="component" value="Plasmid pRt1078"/>
</dbReference>
<evidence type="ECO:0000313" key="3">
    <source>
        <dbReference type="Proteomes" id="UP000249499"/>
    </source>
</evidence>